<evidence type="ECO:0000313" key="3">
    <source>
        <dbReference type="Proteomes" id="UP001146793"/>
    </source>
</evidence>
<gene>
    <name evidence="2" type="ORF">M0812_21072</name>
</gene>
<dbReference type="AlphaFoldDB" id="A0AAV7YTJ8"/>
<protein>
    <submittedName>
        <fullName evidence="2">Uncharacterized protein</fullName>
    </submittedName>
</protein>
<comment type="caution">
    <text evidence="2">The sequence shown here is derived from an EMBL/GenBank/DDBJ whole genome shotgun (WGS) entry which is preliminary data.</text>
</comment>
<reference evidence="2" key="1">
    <citation type="submission" date="2022-08" db="EMBL/GenBank/DDBJ databases">
        <title>Novel sulphate-reducing endosymbionts in the free-living metamonad Anaeramoeba.</title>
        <authorList>
            <person name="Jerlstrom-Hultqvist J."/>
            <person name="Cepicka I."/>
            <person name="Gallot-Lavallee L."/>
            <person name="Salas-Leiva D."/>
            <person name="Curtis B.A."/>
            <person name="Zahonova K."/>
            <person name="Pipaliya S."/>
            <person name="Dacks J."/>
            <person name="Roger A.J."/>
        </authorList>
    </citation>
    <scope>NUCLEOTIDE SEQUENCE</scope>
    <source>
        <strain evidence="2">Busselton2</strain>
    </source>
</reference>
<accession>A0AAV7YTJ8</accession>
<dbReference type="Proteomes" id="UP001146793">
    <property type="component" value="Unassembled WGS sequence"/>
</dbReference>
<feature type="region of interest" description="Disordered" evidence="1">
    <location>
        <begin position="1"/>
        <end position="48"/>
    </location>
</feature>
<feature type="compositionally biased region" description="Basic residues" evidence="1">
    <location>
        <begin position="1"/>
        <end position="45"/>
    </location>
</feature>
<evidence type="ECO:0000313" key="2">
    <source>
        <dbReference type="EMBL" id="KAJ3432141.1"/>
    </source>
</evidence>
<sequence>MENSKNHQKKKRSKHKQKAYKKNKEKQKNKNKNKKKHSKKEKKITKLSQLPNLLKNEFPNVKIAIKNNLNSIVPCVKSIVVLNAKNNCTK</sequence>
<organism evidence="2 3">
    <name type="scientific">Anaeramoeba flamelloides</name>
    <dbReference type="NCBI Taxonomy" id="1746091"/>
    <lineage>
        <taxon>Eukaryota</taxon>
        <taxon>Metamonada</taxon>
        <taxon>Anaeramoebidae</taxon>
        <taxon>Anaeramoeba</taxon>
    </lineage>
</organism>
<proteinExistence type="predicted"/>
<name>A0AAV7YTJ8_9EUKA</name>
<dbReference type="EMBL" id="JANTQA010000047">
    <property type="protein sequence ID" value="KAJ3432141.1"/>
    <property type="molecule type" value="Genomic_DNA"/>
</dbReference>
<evidence type="ECO:0000256" key="1">
    <source>
        <dbReference type="SAM" id="MobiDB-lite"/>
    </source>
</evidence>